<dbReference type="RefSeq" id="WP_185797723.1">
    <property type="nucleotide sequence ID" value="NZ_JACLQD010000003.1"/>
</dbReference>
<gene>
    <name evidence="1" type="ORF">H7F16_11365</name>
</gene>
<name>A0A842I911_9RHOB</name>
<sequence>MSLSRSIVSDDTPRNAYAAERMGLIGRSVESSNIARNARILAAIAFVAVNAMILGSLSPEAMAATENVTSIYQNLGAKN</sequence>
<reference evidence="1 2" key="1">
    <citation type="journal article" date="2017" name="Int. J. Syst. Evol. Microbiol.">
        <title>Gemmobacter straminiformis sp. nov., isolated from an artificial fountain.</title>
        <authorList>
            <person name="Kang J.Y."/>
            <person name="Kim M.J."/>
            <person name="Chun J."/>
            <person name="Son K.P."/>
            <person name="Jahng K.Y."/>
        </authorList>
    </citation>
    <scope>NUCLEOTIDE SEQUENCE [LARGE SCALE GENOMIC DNA]</scope>
    <source>
        <strain evidence="1 2">CAM-8</strain>
    </source>
</reference>
<dbReference type="AlphaFoldDB" id="A0A842I911"/>
<accession>A0A842I911</accession>
<comment type="caution">
    <text evidence="1">The sequence shown here is derived from an EMBL/GenBank/DDBJ whole genome shotgun (WGS) entry which is preliminary data.</text>
</comment>
<evidence type="ECO:0000313" key="1">
    <source>
        <dbReference type="EMBL" id="MBC2836106.1"/>
    </source>
</evidence>
<proteinExistence type="predicted"/>
<evidence type="ECO:0000313" key="2">
    <source>
        <dbReference type="Proteomes" id="UP000555411"/>
    </source>
</evidence>
<keyword evidence="2" id="KW-1185">Reference proteome</keyword>
<dbReference type="EMBL" id="JACLQD010000003">
    <property type="protein sequence ID" value="MBC2836106.1"/>
    <property type="molecule type" value="Genomic_DNA"/>
</dbReference>
<organism evidence="1 2">
    <name type="scientific">Paragemmobacter straminiformis</name>
    <dbReference type="NCBI Taxonomy" id="2045119"/>
    <lineage>
        <taxon>Bacteria</taxon>
        <taxon>Pseudomonadati</taxon>
        <taxon>Pseudomonadota</taxon>
        <taxon>Alphaproteobacteria</taxon>
        <taxon>Rhodobacterales</taxon>
        <taxon>Paracoccaceae</taxon>
        <taxon>Paragemmobacter</taxon>
    </lineage>
</organism>
<dbReference type="Proteomes" id="UP000555411">
    <property type="component" value="Unassembled WGS sequence"/>
</dbReference>
<protein>
    <submittedName>
        <fullName evidence="1">Uncharacterized protein</fullName>
    </submittedName>
</protein>